<dbReference type="Proteomes" id="UP001412067">
    <property type="component" value="Unassembled WGS sequence"/>
</dbReference>
<keyword evidence="2" id="KW-1185">Reference proteome</keyword>
<evidence type="ECO:0000313" key="1">
    <source>
        <dbReference type="EMBL" id="KAK8960764.1"/>
    </source>
</evidence>
<organism evidence="1 2">
    <name type="scientific">Platanthera guangdongensis</name>
    <dbReference type="NCBI Taxonomy" id="2320717"/>
    <lineage>
        <taxon>Eukaryota</taxon>
        <taxon>Viridiplantae</taxon>
        <taxon>Streptophyta</taxon>
        <taxon>Embryophyta</taxon>
        <taxon>Tracheophyta</taxon>
        <taxon>Spermatophyta</taxon>
        <taxon>Magnoliopsida</taxon>
        <taxon>Liliopsida</taxon>
        <taxon>Asparagales</taxon>
        <taxon>Orchidaceae</taxon>
        <taxon>Orchidoideae</taxon>
        <taxon>Orchideae</taxon>
        <taxon>Orchidinae</taxon>
        <taxon>Platanthera</taxon>
    </lineage>
</organism>
<name>A0ABR2M9C0_9ASPA</name>
<reference evidence="1 2" key="1">
    <citation type="journal article" date="2022" name="Nat. Plants">
        <title>Genomes of leafy and leafless Platanthera orchids illuminate the evolution of mycoheterotrophy.</title>
        <authorList>
            <person name="Li M.H."/>
            <person name="Liu K.W."/>
            <person name="Li Z."/>
            <person name="Lu H.C."/>
            <person name="Ye Q.L."/>
            <person name="Zhang D."/>
            <person name="Wang J.Y."/>
            <person name="Li Y.F."/>
            <person name="Zhong Z.M."/>
            <person name="Liu X."/>
            <person name="Yu X."/>
            <person name="Liu D.K."/>
            <person name="Tu X.D."/>
            <person name="Liu B."/>
            <person name="Hao Y."/>
            <person name="Liao X.Y."/>
            <person name="Jiang Y.T."/>
            <person name="Sun W.H."/>
            <person name="Chen J."/>
            <person name="Chen Y.Q."/>
            <person name="Ai Y."/>
            <person name="Zhai J.W."/>
            <person name="Wu S.S."/>
            <person name="Zhou Z."/>
            <person name="Hsiao Y.Y."/>
            <person name="Wu W.L."/>
            <person name="Chen Y.Y."/>
            <person name="Lin Y.F."/>
            <person name="Hsu J.L."/>
            <person name="Li C.Y."/>
            <person name="Wang Z.W."/>
            <person name="Zhao X."/>
            <person name="Zhong W.Y."/>
            <person name="Ma X.K."/>
            <person name="Ma L."/>
            <person name="Huang J."/>
            <person name="Chen G.Z."/>
            <person name="Huang M.Z."/>
            <person name="Huang L."/>
            <person name="Peng D.H."/>
            <person name="Luo Y.B."/>
            <person name="Zou S.Q."/>
            <person name="Chen S.P."/>
            <person name="Lan S."/>
            <person name="Tsai W.C."/>
            <person name="Van de Peer Y."/>
            <person name="Liu Z.J."/>
        </authorList>
    </citation>
    <scope>NUCLEOTIDE SEQUENCE [LARGE SCALE GENOMIC DNA]</scope>
    <source>
        <strain evidence="1">Lor288</strain>
    </source>
</reference>
<dbReference type="EMBL" id="JBBWWR010000010">
    <property type="protein sequence ID" value="KAK8960764.1"/>
    <property type="molecule type" value="Genomic_DNA"/>
</dbReference>
<protein>
    <recommendedName>
        <fullName evidence="3">Secreted protein</fullName>
    </recommendedName>
</protein>
<accession>A0ABR2M9C0</accession>
<gene>
    <name evidence="1" type="ORF">KSP40_PGU003337</name>
</gene>
<proteinExistence type="predicted"/>
<evidence type="ECO:0008006" key="3">
    <source>
        <dbReference type="Google" id="ProtNLM"/>
    </source>
</evidence>
<comment type="caution">
    <text evidence="1">The sequence shown here is derived from an EMBL/GenBank/DDBJ whole genome shotgun (WGS) entry which is preliminary data.</text>
</comment>
<evidence type="ECO:0000313" key="2">
    <source>
        <dbReference type="Proteomes" id="UP001412067"/>
    </source>
</evidence>
<sequence>MVVHLLYFHPPPHTFFLAMLLPALLRRMALLRRHSFSAYIDREKDHSRYKSRASPPHLLRFLDKEALLKSSSSTVATIPKLPSGACAVRLREIPARRLQL</sequence>